<name>A0A8K0E1S4_9ROSA</name>
<dbReference type="AlphaFoldDB" id="A0A8K0E1S4"/>
<proteinExistence type="predicted"/>
<keyword evidence="3" id="KW-1185">Reference proteome</keyword>
<protein>
    <submittedName>
        <fullName evidence="2">Uncharacterized protein</fullName>
    </submittedName>
</protein>
<dbReference type="OrthoDB" id="1713821at2759"/>
<feature type="region of interest" description="Disordered" evidence="1">
    <location>
        <begin position="1"/>
        <end position="21"/>
    </location>
</feature>
<evidence type="ECO:0000313" key="2">
    <source>
        <dbReference type="EMBL" id="KAF3437865.1"/>
    </source>
</evidence>
<dbReference type="Proteomes" id="UP000796880">
    <property type="component" value="Unassembled WGS sequence"/>
</dbReference>
<sequence>MRARRPQCAAAASQQRPSQAGLPLSLSISISGGKETYKDSLVAASEPGTAQVENRAPPAFNCSLKKRPAADGPKSPGKGRRKVRARRADPVAPALSASRVVWECSPNRAVNSVQG</sequence>
<reference evidence="2" key="1">
    <citation type="submission" date="2020-03" db="EMBL/GenBank/DDBJ databases">
        <title>A high-quality chromosome-level genome assembly of a woody plant with both climbing and erect habits, Rhamnella rubrinervis.</title>
        <authorList>
            <person name="Lu Z."/>
            <person name="Yang Y."/>
            <person name="Zhu X."/>
            <person name="Sun Y."/>
        </authorList>
    </citation>
    <scope>NUCLEOTIDE SEQUENCE</scope>
    <source>
        <strain evidence="2">BYM</strain>
        <tissue evidence="2">Leaf</tissue>
    </source>
</reference>
<accession>A0A8K0E1S4</accession>
<dbReference type="EMBL" id="VOIH02000009">
    <property type="protein sequence ID" value="KAF3437865.1"/>
    <property type="molecule type" value="Genomic_DNA"/>
</dbReference>
<evidence type="ECO:0000313" key="3">
    <source>
        <dbReference type="Proteomes" id="UP000796880"/>
    </source>
</evidence>
<comment type="caution">
    <text evidence="2">The sequence shown here is derived from an EMBL/GenBank/DDBJ whole genome shotgun (WGS) entry which is preliminary data.</text>
</comment>
<evidence type="ECO:0000256" key="1">
    <source>
        <dbReference type="SAM" id="MobiDB-lite"/>
    </source>
</evidence>
<gene>
    <name evidence="2" type="ORF">FNV43_RR20621</name>
</gene>
<feature type="region of interest" description="Disordered" evidence="1">
    <location>
        <begin position="47"/>
        <end position="92"/>
    </location>
</feature>
<organism evidence="2 3">
    <name type="scientific">Rhamnella rubrinervis</name>
    <dbReference type="NCBI Taxonomy" id="2594499"/>
    <lineage>
        <taxon>Eukaryota</taxon>
        <taxon>Viridiplantae</taxon>
        <taxon>Streptophyta</taxon>
        <taxon>Embryophyta</taxon>
        <taxon>Tracheophyta</taxon>
        <taxon>Spermatophyta</taxon>
        <taxon>Magnoliopsida</taxon>
        <taxon>eudicotyledons</taxon>
        <taxon>Gunneridae</taxon>
        <taxon>Pentapetalae</taxon>
        <taxon>rosids</taxon>
        <taxon>fabids</taxon>
        <taxon>Rosales</taxon>
        <taxon>Rhamnaceae</taxon>
        <taxon>rhamnoid group</taxon>
        <taxon>Rhamneae</taxon>
        <taxon>Rhamnella</taxon>
    </lineage>
</organism>